<dbReference type="EMBL" id="NHYD01003421">
    <property type="protein sequence ID" value="PPQ78347.1"/>
    <property type="molecule type" value="Genomic_DNA"/>
</dbReference>
<comment type="caution">
    <text evidence="2">The sequence shown here is derived from an EMBL/GenBank/DDBJ whole genome shotgun (WGS) entry which is preliminary data.</text>
</comment>
<dbReference type="InParanoid" id="A0A409WIL2"/>
<dbReference type="AlphaFoldDB" id="A0A409WIL2"/>
<feature type="region of interest" description="Disordered" evidence="1">
    <location>
        <begin position="135"/>
        <end position="208"/>
    </location>
</feature>
<accession>A0A409WIL2</accession>
<protein>
    <submittedName>
        <fullName evidence="2">Uncharacterized protein</fullName>
    </submittedName>
</protein>
<feature type="compositionally biased region" description="Low complexity" evidence="1">
    <location>
        <begin position="190"/>
        <end position="202"/>
    </location>
</feature>
<dbReference type="STRING" id="93625.A0A409WIL2"/>
<organism evidence="2 3">
    <name type="scientific">Psilocybe cyanescens</name>
    <dbReference type="NCBI Taxonomy" id="93625"/>
    <lineage>
        <taxon>Eukaryota</taxon>
        <taxon>Fungi</taxon>
        <taxon>Dikarya</taxon>
        <taxon>Basidiomycota</taxon>
        <taxon>Agaricomycotina</taxon>
        <taxon>Agaricomycetes</taxon>
        <taxon>Agaricomycetidae</taxon>
        <taxon>Agaricales</taxon>
        <taxon>Agaricineae</taxon>
        <taxon>Strophariaceae</taxon>
        <taxon>Psilocybe</taxon>
    </lineage>
</organism>
<dbReference type="OrthoDB" id="3069035at2759"/>
<keyword evidence="3" id="KW-1185">Reference proteome</keyword>
<feature type="compositionally biased region" description="Basic and acidic residues" evidence="1">
    <location>
        <begin position="154"/>
        <end position="176"/>
    </location>
</feature>
<reference evidence="2 3" key="1">
    <citation type="journal article" date="2018" name="Evol. Lett.">
        <title>Horizontal gene cluster transfer increased hallucinogenic mushroom diversity.</title>
        <authorList>
            <person name="Reynolds H.T."/>
            <person name="Vijayakumar V."/>
            <person name="Gluck-Thaler E."/>
            <person name="Korotkin H.B."/>
            <person name="Matheny P.B."/>
            <person name="Slot J.C."/>
        </authorList>
    </citation>
    <scope>NUCLEOTIDE SEQUENCE [LARGE SCALE GENOMIC DNA]</scope>
    <source>
        <strain evidence="2 3">2631</strain>
    </source>
</reference>
<proteinExistence type="predicted"/>
<name>A0A409WIL2_PSICY</name>
<evidence type="ECO:0000256" key="1">
    <source>
        <dbReference type="SAM" id="MobiDB-lite"/>
    </source>
</evidence>
<evidence type="ECO:0000313" key="2">
    <source>
        <dbReference type="EMBL" id="PPQ78347.1"/>
    </source>
</evidence>
<evidence type="ECO:0000313" key="3">
    <source>
        <dbReference type="Proteomes" id="UP000283269"/>
    </source>
</evidence>
<dbReference type="Proteomes" id="UP000283269">
    <property type="component" value="Unassembled WGS sequence"/>
</dbReference>
<gene>
    <name evidence="2" type="ORF">CVT25_011630</name>
</gene>
<sequence length="208" mass="23766">MKNSRAKGKFDVRLRKRTKLDEKHELRSKKYDAAMVHTLMSEDEDSIKDGQVIKTEYISRPPVYRSIEFYDLLDKLPDPTPSHKYIKRVVGVPKEIPPPIAKKLENRARRWMISPEWLAKPENKEYDVPQRISESGVAWGDEKDPEEIEATQQRVKEEKADIKRQKTGSGKKETAKAKKGKGKGKEKAVSKQPVVSSSSVGSADDMYV</sequence>